<comment type="caution">
    <text evidence="1">The sequence shown here is derived from an EMBL/GenBank/DDBJ whole genome shotgun (WGS) entry which is preliminary data.</text>
</comment>
<dbReference type="AlphaFoldDB" id="A0A392S2P6"/>
<keyword evidence="2" id="KW-1185">Reference proteome</keyword>
<accession>A0A392S2P6</accession>
<reference evidence="1 2" key="1">
    <citation type="journal article" date="2018" name="Front. Plant Sci.">
        <title>Red Clover (Trifolium pratense) and Zigzag Clover (T. medium) - A Picture of Genomic Similarities and Differences.</title>
        <authorList>
            <person name="Dluhosova J."/>
            <person name="Istvanek J."/>
            <person name="Nedelnik J."/>
            <person name="Repkova J."/>
        </authorList>
    </citation>
    <scope>NUCLEOTIDE SEQUENCE [LARGE SCALE GENOMIC DNA]</scope>
    <source>
        <strain evidence="2">cv. 10/8</strain>
        <tissue evidence="1">Leaf</tissue>
    </source>
</reference>
<proteinExistence type="predicted"/>
<dbReference type="EMBL" id="LXQA010307183">
    <property type="protein sequence ID" value="MCI42647.1"/>
    <property type="molecule type" value="Genomic_DNA"/>
</dbReference>
<evidence type="ECO:0000313" key="2">
    <source>
        <dbReference type="Proteomes" id="UP000265520"/>
    </source>
</evidence>
<feature type="non-terminal residue" evidence="1">
    <location>
        <position position="81"/>
    </location>
</feature>
<organism evidence="1 2">
    <name type="scientific">Trifolium medium</name>
    <dbReference type="NCBI Taxonomy" id="97028"/>
    <lineage>
        <taxon>Eukaryota</taxon>
        <taxon>Viridiplantae</taxon>
        <taxon>Streptophyta</taxon>
        <taxon>Embryophyta</taxon>
        <taxon>Tracheophyta</taxon>
        <taxon>Spermatophyta</taxon>
        <taxon>Magnoliopsida</taxon>
        <taxon>eudicotyledons</taxon>
        <taxon>Gunneridae</taxon>
        <taxon>Pentapetalae</taxon>
        <taxon>rosids</taxon>
        <taxon>fabids</taxon>
        <taxon>Fabales</taxon>
        <taxon>Fabaceae</taxon>
        <taxon>Papilionoideae</taxon>
        <taxon>50 kb inversion clade</taxon>
        <taxon>NPAAA clade</taxon>
        <taxon>Hologalegina</taxon>
        <taxon>IRL clade</taxon>
        <taxon>Trifolieae</taxon>
        <taxon>Trifolium</taxon>
    </lineage>
</organism>
<name>A0A392S2P6_9FABA</name>
<sequence>GGPKDTTVLALYEVHFVRYVYDGYNRLALTPVSHGRKLRQFDIEVPDEEWFTSRLLVTGLADLANTGYQHLDLYLISAFAE</sequence>
<evidence type="ECO:0000313" key="1">
    <source>
        <dbReference type="EMBL" id="MCI42647.1"/>
    </source>
</evidence>
<protein>
    <submittedName>
        <fullName evidence="1">Uncharacterized protein</fullName>
    </submittedName>
</protein>
<dbReference type="Proteomes" id="UP000265520">
    <property type="component" value="Unassembled WGS sequence"/>
</dbReference>
<feature type="non-terminal residue" evidence="1">
    <location>
        <position position="1"/>
    </location>
</feature>